<dbReference type="EMBL" id="JAGPXD010000001">
    <property type="protein sequence ID" value="KAH7375964.1"/>
    <property type="molecule type" value="Genomic_DNA"/>
</dbReference>
<gene>
    <name evidence="5" type="ORF">B0T11DRAFT_323921</name>
</gene>
<feature type="compositionally biased region" description="Basic and acidic residues" evidence="4">
    <location>
        <begin position="57"/>
        <end position="74"/>
    </location>
</feature>
<evidence type="ECO:0000256" key="3">
    <source>
        <dbReference type="ARBA" id="ARBA00023288"/>
    </source>
</evidence>
<evidence type="ECO:0000313" key="6">
    <source>
        <dbReference type="Proteomes" id="UP000813385"/>
    </source>
</evidence>
<dbReference type="InterPro" id="IPR031632">
    <property type="entry name" value="SVIP"/>
</dbReference>
<dbReference type="AlphaFoldDB" id="A0A8K0X936"/>
<feature type="compositionally biased region" description="Basic and acidic residues" evidence="4">
    <location>
        <begin position="95"/>
        <end position="115"/>
    </location>
</feature>
<comment type="caution">
    <text evidence="5">The sequence shown here is derived from an EMBL/GenBank/DDBJ whole genome shotgun (WGS) entry which is preliminary data.</text>
</comment>
<evidence type="ECO:0000313" key="5">
    <source>
        <dbReference type="EMBL" id="KAH7375964.1"/>
    </source>
</evidence>
<keyword evidence="3" id="KW-0449">Lipoprotein</keyword>
<dbReference type="OrthoDB" id="5415072at2759"/>
<organism evidence="5 6">
    <name type="scientific">Plectosphaerella cucumerina</name>
    <dbReference type="NCBI Taxonomy" id="40658"/>
    <lineage>
        <taxon>Eukaryota</taxon>
        <taxon>Fungi</taxon>
        <taxon>Dikarya</taxon>
        <taxon>Ascomycota</taxon>
        <taxon>Pezizomycotina</taxon>
        <taxon>Sordariomycetes</taxon>
        <taxon>Hypocreomycetidae</taxon>
        <taxon>Glomerellales</taxon>
        <taxon>Plectosphaerellaceae</taxon>
        <taxon>Plectosphaerella</taxon>
    </lineage>
</organism>
<name>A0A8K0X936_9PEZI</name>
<feature type="region of interest" description="Disordered" evidence="4">
    <location>
        <begin position="1"/>
        <end position="123"/>
    </location>
</feature>
<protein>
    <submittedName>
        <fullName evidence="5">Uncharacterized protein</fullName>
    </submittedName>
</protein>
<dbReference type="Proteomes" id="UP000813385">
    <property type="component" value="Unassembled WGS sequence"/>
</dbReference>
<reference evidence="5" key="1">
    <citation type="journal article" date="2021" name="Nat. Commun.">
        <title>Genetic determinants of endophytism in the Arabidopsis root mycobiome.</title>
        <authorList>
            <person name="Mesny F."/>
            <person name="Miyauchi S."/>
            <person name="Thiergart T."/>
            <person name="Pickel B."/>
            <person name="Atanasova L."/>
            <person name="Karlsson M."/>
            <person name="Huettel B."/>
            <person name="Barry K.W."/>
            <person name="Haridas S."/>
            <person name="Chen C."/>
            <person name="Bauer D."/>
            <person name="Andreopoulos W."/>
            <person name="Pangilinan J."/>
            <person name="LaButti K."/>
            <person name="Riley R."/>
            <person name="Lipzen A."/>
            <person name="Clum A."/>
            <person name="Drula E."/>
            <person name="Henrissat B."/>
            <person name="Kohler A."/>
            <person name="Grigoriev I.V."/>
            <person name="Martin F.M."/>
            <person name="Hacquard S."/>
        </authorList>
    </citation>
    <scope>NUCLEOTIDE SEQUENCE</scope>
    <source>
        <strain evidence="5">MPI-CAGE-AT-0016</strain>
    </source>
</reference>
<feature type="compositionally biased region" description="Basic and acidic residues" evidence="4">
    <location>
        <begin position="1"/>
        <end position="10"/>
    </location>
</feature>
<evidence type="ECO:0000256" key="1">
    <source>
        <dbReference type="ARBA" id="ARBA00022707"/>
    </source>
</evidence>
<keyword evidence="2" id="KW-0564">Palmitate</keyword>
<evidence type="ECO:0000256" key="4">
    <source>
        <dbReference type="SAM" id="MobiDB-lite"/>
    </source>
</evidence>
<dbReference type="Pfam" id="PF15811">
    <property type="entry name" value="SVIP"/>
    <property type="match status" value="1"/>
</dbReference>
<sequence length="123" mass="12842">MGAVCGKEKPNNFSSPGRPVGSAPVQPKTAPVPNKPAPRVGGPPRTLGGGSDVPSSADRDDQRRRAAEAAEARAKAANKASGKLGAQLAAQKKQTNNDRLNELSNENRLHREADAKASVIRND</sequence>
<keyword evidence="6" id="KW-1185">Reference proteome</keyword>
<accession>A0A8K0X936</accession>
<evidence type="ECO:0000256" key="2">
    <source>
        <dbReference type="ARBA" id="ARBA00023139"/>
    </source>
</evidence>
<keyword evidence="1" id="KW-0519">Myristate</keyword>
<proteinExistence type="predicted"/>